<sequence length="114" mass="13283">MATTVRIEIDKTQKILLKRYLNKNGQAQIKFTKEVAKNCNNYVPFLTGRLKDMSVELKTDKIIWSAPYAKKQYYLNKGGNRGALRGKYWDKRMWSDKGDRIVQTMADFTGGRTR</sequence>
<evidence type="ECO:0000313" key="2">
    <source>
        <dbReference type="Proteomes" id="UP000238070"/>
    </source>
</evidence>
<dbReference type="EMBL" id="CP027776">
    <property type="protein sequence ID" value="AVP64107.1"/>
    <property type="molecule type" value="Genomic_DNA"/>
</dbReference>
<dbReference type="AlphaFoldDB" id="A0AAU8YW58"/>
<organism evidence="1 2">
    <name type="scientific">Clostridium botulinum</name>
    <dbReference type="NCBI Taxonomy" id="1491"/>
    <lineage>
        <taxon>Bacteria</taxon>
        <taxon>Bacillati</taxon>
        <taxon>Bacillota</taxon>
        <taxon>Clostridia</taxon>
        <taxon>Eubacteriales</taxon>
        <taxon>Clostridiaceae</taxon>
        <taxon>Clostridium</taxon>
    </lineage>
</organism>
<protein>
    <submittedName>
        <fullName evidence="1">Capsid protein</fullName>
    </submittedName>
</protein>
<dbReference type="Proteomes" id="UP000238070">
    <property type="component" value="Chromosome"/>
</dbReference>
<accession>A0AAU8YW58</accession>
<name>A0AAU8YW58_CLOBO</name>
<dbReference type="Pfam" id="PF11114">
    <property type="entry name" value="Minor_capsid_2"/>
    <property type="match status" value="1"/>
</dbReference>
<evidence type="ECO:0000313" key="1">
    <source>
        <dbReference type="EMBL" id="AVP64107.1"/>
    </source>
</evidence>
<dbReference type="InterPro" id="IPR021080">
    <property type="entry name" value="Minor_capsid_protein"/>
</dbReference>
<proteinExistence type="predicted"/>
<reference evidence="1 2" key="1">
    <citation type="submission" date="2018-01" db="EMBL/GenBank/DDBJ databases">
        <title>Genetic Diversity of Clostridium botulinum in seafood.</title>
        <authorList>
            <person name="Athira V."/>
            <person name="Arun Jyothi P.V."/>
            <person name="Lalitha K.V."/>
            <person name="Joseph T.C."/>
        </authorList>
    </citation>
    <scope>NUCLEOTIDE SEQUENCE [LARGE SCALE GENOMIC DNA]</scope>
    <source>
        <strain evidence="1 2">Mfbjulcb5</strain>
    </source>
</reference>
<gene>
    <name evidence="1" type="ORF">C3B64_07495</name>
</gene>